<sequence length="439" mass="50525">MNKWTVLAQYIRTTSRMRRFRTREALMDWQERQVQQLLAYVLPRSSFYREAFAGRRMEEWRLVPPVEKADMMAEFDRWNTVGVTREEAFSAAWEAEQSRDFTPVVRGITVGLSSGTSGNRGLFLVSSDERARWAGTVLAKLLPGPLWQRHAVAFFLRANSNLYTSVGGRLIRFEFFDLLDPLMAHIKRLEAYQPTILVAPPSMLRLLAEAYRAGTLVMPVPRKIISVAEVLEPLDDLYIQETFGQQVHQVYQCTEGLLAATCSHGTLHVNEDVLLLEKEYLDDKRFTPIITDFSRLSQPIIRYRLNDILVEKTERCPCGSVFMALERVEGRCDDVFYLPSIQCVDEMIPVFPDFIRRELIAASPLILEYRAVQHAPDCIRLSLKTEGPLEMIEPLVRRRFAALFASLGCCMPELVIGPYEWVGGDRKLRRVERKPFSHD</sequence>
<organism evidence="1 2">
    <name type="scientific">Aneurinibacillus soli</name>
    <dbReference type="NCBI Taxonomy" id="1500254"/>
    <lineage>
        <taxon>Bacteria</taxon>
        <taxon>Bacillati</taxon>
        <taxon>Bacillota</taxon>
        <taxon>Bacilli</taxon>
        <taxon>Bacillales</taxon>
        <taxon>Paenibacillaceae</taxon>
        <taxon>Aneurinibacillus group</taxon>
        <taxon>Aneurinibacillus</taxon>
    </lineage>
</organism>
<name>A0A0U5AVF4_9BACL</name>
<dbReference type="PANTHER" id="PTHR36932:SF1">
    <property type="entry name" value="CAPSULAR POLYSACCHARIDE BIOSYNTHESIS PROTEIN"/>
    <property type="match status" value="1"/>
</dbReference>
<keyword evidence="2" id="KW-1185">Reference proteome</keyword>
<accession>A0A0U5AVF4</accession>
<dbReference type="InterPro" id="IPR012685">
    <property type="entry name" value="CHP02304_F390_synth-rel"/>
</dbReference>
<dbReference type="Gene3D" id="3.40.50.12780">
    <property type="entry name" value="N-terminal domain of ligase-like"/>
    <property type="match status" value="1"/>
</dbReference>
<dbReference type="RefSeq" id="WP_096465300.1">
    <property type="nucleotide sequence ID" value="NZ_AP017312.1"/>
</dbReference>
<dbReference type="SUPFAM" id="SSF56801">
    <property type="entry name" value="Acetyl-CoA synthetase-like"/>
    <property type="match status" value="1"/>
</dbReference>
<protein>
    <submittedName>
        <fullName evidence="1">AMP-binding enzyme</fullName>
    </submittedName>
</protein>
<dbReference type="AlphaFoldDB" id="A0A0U5AVF4"/>
<dbReference type="Proteomes" id="UP000217696">
    <property type="component" value="Chromosome"/>
</dbReference>
<gene>
    <name evidence="1" type="ORF">CB4_01903</name>
</gene>
<dbReference type="PANTHER" id="PTHR36932">
    <property type="entry name" value="CAPSULAR POLYSACCHARIDE BIOSYNTHESIS PROTEIN"/>
    <property type="match status" value="1"/>
</dbReference>
<dbReference type="NCBIfam" id="TIGR02304">
    <property type="entry name" value="aden_form_hyp"/>
    <property type="match status" value="1"/>
</dbReference>
<dbReference type="InterPro" id="IPR053158">
    <property type="entry name" value="CapK_Type1_Caps_Biosynth"/>
</dbReference>
<evidence type="ECO:0000313" key="1">
    <source>
        <dbReference type="EMBL" id="BAU27729.1"/>
    </source>
</evidence>
<dbReference type="OrthoDB" id="580775at2"/>
<reference evidence="1 2" key="1">
    <citation type="submission" date="2015-12" db="EMBL/GenBank/DDBJ databases">
        <title>Genome sequence of Aneurinibacillus soli.</title>
        <authorList>
            <person name="Lee J.S."/>
            <person name="Lee K.C."/>
            <person name="Kim K.K."/>
            <person name="Lee B.W."/>
        </authorList>
    </citation>
    <scope>NUCLEOTIDE SEQUENCE [LARGE SCALE GENOMIC DNA]</scope>
    <source>
        <strain evidence="1 2">CB4</strain>
    </source>
</reference>
<dbReference type="InterPro" id="IPR042099">
    <property type="entry name" value="ANL_N_sf"/>
</dbReference>
<evidence type="ECO:0000313" key="2">
    <source>
        <dbReference type="Proteomes" id="UP000217696"/>
    </source>
</evidence>
<proteinExistence type="predicted"/>
<dbReference type="KEGG" id="asoc:CB4_01903"/>
<dbReference type="EMBL" id="AP017312">
    <property type="protein sequence ID" value="BAU27729.1"/>
    <property type="molecule type" value="Genomic_DNA"/>
</dbReference>